<dbReference type="Proteomes" id="UP000241444">
    <property type="component" value="Unassembled WGS sequence"/>
</dbReference>
<dbReference type="AlphaFoldDB" id="A0A2P7BR41"/>
<keyword evidence="1" id="KW-0812">Transmembrane</keyword>
<keyword evidence="1" id="KW-0472">Membrane</keyword>
<feature type="transmembrane region" description="Helical" evidence="1">
    <location>
        <begin position="98"/>
        <end position="120"/>
    </location>
</feature>
<keyword evidence="1" id="KW-1133">Transmembrane helix</keyword>
<keyword evidence="3" id="KW-1185">Reference proteome</keyword>
<feature type="transmembrane region" description="Helical" evidence="1">
    <location>
        <begin position="58"/>
        <end position="86"/>
    </location>
</feature>
<reference evidence="3" key="1">
    <citation type="submission" date="2017-11" db="EMBL/GenBank/DDBJ databases">
        <authorList>
            <person name="Kuznetsova I."/>
            <person name="Sazanova A."/>
            <person name="Chirak E."/>
            <person name="Safronova V."/>
            <person name="Willems A."/>
        </authorList>
    </citation>
    <scope>NUCLEOTIDE SEQUENCE [LARGE SCALE GENOMIC DNA]</scope>
    <source>
        <strain evidence="3">STM 196</strain>
    </source>
</reference>
<feature type="transmembrane region" description="Helical" evidence="1">
    <location>
        <begin position="12"/>
        <end position="34"/>
    </location>
</feature>
<protein>
    <submittedName>
        <fullName evidence="2">Uncharacterized protein</fullName>
    </submittedName>
</protein>
<accession>A0A2P7BR41</accession>
<evidence type="ECO:0000256" key="1">
    <source>
        <dbReference type="SAM" id="Phobius"/>
    </source>
</evidence>
<sequence length="174" mass="19108">MESHTRTAIFTLMRLGPSLAYATAAVFLISMLLLEYNPSSASAWWLHMAILPIMREPIYLLFAVPGVGIWSATVLLMLASLFGIHLALQPQRYPRSGFIHAHVALIATGLTMGRAAVAQADLSSLSLPQLLRGDWSFLPLSYSPLGTFLFVLMLSACICCHLRIIKRTYGSGEE</sequence>
<gene>
    <name evidence="2" type="ORF">CU102_11695</name>
</gene>
<evidence type="ECO:0000313" key="3">
    <source>
        <dbReference type="Proteomes" id="UP000241444"/>
    </source>
</evidence>
<comment type="caution">
    <text evidence="2">The sequence shown here is derived from an EMBL/GenBank/DDBJ whole genome shotgun (WGS) entry which is preliminary data.</text>
</comment>
<proteinExistence type="predicted"/>
<feature type="transmembrane region" description="Helical" evidence="1">
    <location>
        <begin position="140"/>
        <end position="162"/>
    </location>
</feature>
<organism evidence="2 3">
    <name type="scientific">Phyllobacterium brassicacearum</name>
    <dbReference type="NCBI Taxonomy" id="314235"/>
    <lineage>
        <taxon>Bacteria</taxon>
        <taxon>Pseudomonadati</taxon>
        <taxon>Pseudomonadota</taxon>
        <taxon>Alphaproteobacteria</taxon>
        <taxon>Hyphomicrobiales</taxon>
        <taxon>Phyllobacteriaceae</taxon>
        <taxon>Phyllobacterium</taxon>
    </lineage>
</organism>
<dbReference type="RefSeq" id="WP_106711262.1">
    <property type="nucleotide sequence ID" value="NZ_PGGO01000007.1"/>
</dbReference>
<evidence type="ECO:0000313" key="2">
    <source>
        <dbReference type="EMBL" id="PSH68924.1"/>
    </source>
</evidence>
<dbReference type="EMBL" id="PGGO01000007">
    <property type="protein sequence ID" value="PSH68924.1"/>
    <property type="molecule type" value="Genomic_DNA"/>
</dbReference>
<dbReference type="OrthoDB" id="8386498at2"/>
<name>A0A2P7BR41_9HYPH</name>